<dbReference type="RefSeq" id="WP_200242860.1">
    <property type="nucleotide sequence ID" value="NZ_NRRV01000109.1"/>
</dbReference>
<name>A0ABS1CPG3_9GAMM</name>
<keyword evidence="4" id="KW-1185">Reference proteome</keyword>
<proteinExistence type="predicted"/>
<evidence type="ECO:0000259" key="1">
    <source>
        <dbReference type="Pfam" id="PF00534"/>
    </source>
</evidence>
<dbReference type="PANTHER" id="PTHR45947:SF3">
    <property type="entry name" value="SULFOQUINOVOSYL TRANSFERASE SQD2"/>
    <property type="match status" value="1"/>
</dbReference>
<dbReference type="InterPro" id="IPR028098">
    <property type="entry name" value="Glyco_trans_4-like_N"/>
</dbReference>
<dbReference type="PANTHER" id="PTHR45947">
    <property type="entry name" value="SULFOQUINOVOSYL TRANSFERASE SQD2"/>
    <property type="match status" value="1"/>
</dbReference>
<evidence type="ECO:0000313" key="4">
    <source>
        <dbReference type="Proteomes" id="UP000748752"/>
    </source>
</evidence>
<dbReference type="InterPro" id="IPR001296">
    <property type="entry name" value="Glyco_trans_1"/>
</dbReference>
<dbReference type="EMBL" id="NRRV01000109">
    <property type="protein sequence ID" value="MBK1633713.1"/>
    <property type="molecule type" value="Genomic_DNA"/>
</dbReference>
<keyword evidence="3" id="KW-0808">Transferase</keyword>
<dbReference type="Pfam" id="PF13439">
    <property type="entry name" value="Glyco_transf_4"/>
    <property type="match status" value="1"/>
</dbReference>
<feature type="domain" description="Glycosyltransferase subfamily 4-like N-terminal" evidence="2">
    <location>
        <begin position="40"/>
        <end position="191"/>
    </location>
</feature>
<evidence type="ECO:0000259" key="2">
    <source>
        <dbReference type="Pfam" id="PF13439"/>
    </source>
</evidence>
<comment type="caution">
    <text evidence="3">The sequence shown here is derived from an EMBL/GenBank/DDBJ whole genome shotgun (WGS) entry which is preliminary data.</text>
</comment>
<evidence type="ECO:0000313" key="3">
    <source>
        <dbReference type="EMBL" id="MBK1633713.1"/>
    </source>
</evidence>
<dbReference type="Pfam" id="PF00534">
    <property type="entry name" value="Glycos_transf_1"/>
    <property type="match status" value="1"/>
</dbReference>
<gene>
    <name evidence="3" type="ORF">CKO31_23815</name>
</gene>
<dbReference type="Gene3D" id="3.40.50.2000">
    <property type="entry name" value="Glycogen Phosphorylase B"/>
    <property type="match status" value="2"/>
</dbReference>
<feature type="domain" description="Glycosyl transferase family 1" evidence="1">
    <location>
        <begin position="215"/>
        <end position="322"/>
    </location>
</feature>
<dbReference type="InterPro" id="IPR050194">
    <property type="entry name" value="Glycosyltransferase_grp1"/>
</dbReference>
<protein>
    <submittedName>
        <fullName evidence="3">Glycosyl transferase family 1</fullName>
    </submittedName>
</protein>
<reference evidence="3 4" key="1">
    <citation type="journal article" date="2020" name="Microorganisms">
        <title>Osmotic Adaptation and Compatible Solute Biosynthesis of Phototrophic Bacteria as Revealed from Genome Analyses.</title>
        <authorList>
            <person name="Imhoff J.F."/>
            <person name="Rahn T."/>
            <person name="Kunzel S."/>
            <person name="Keller A."/>
            <person name="Neulinger S.C."/>
        </authorList>
    </citation>
    <scope>NUCLEOTIDE SEQUENCE [LARGE SCALE GENOMIC DNA]</scope>
    <source>
        <strain evidence="3 4">DSM 6210</strain>
    </source>
</reference>
<accession>A0ABS1CPG3</accession>
<sequence length="393" mass="43037">MLNPFEDSDAVKKAASSAAGALDGTGLRIAIVSDAAPERNGVGAYYRDLAEHLKAVGVRVDLISPRFRAGHWYGGLPLPLPGDPTQRFVLPSLPLVMRRMARLRPDVVIVPTPGPFGMLGMVLAKRWHARLVVGFHTHFERLAELNDDWVLRGKVAQAYLNTCNRALFREGALVLANSDEMLDIARDIGAKRVGLMGTPIPKAFLDTPPQPLRQGVHRVLFAGRLAPEKNLGAVVDAAAALPEVQFHVAGDGPLRDWLEEQAERLANLHYVGWVKRQQIMPLIDGADVLVLPSTVESFGTIALEAMARARLVVVSSQCGILSWESLERGLFQIHPNETLADTLARVRALDHAILQRKADIARDGARELNARNLRHWLRVVRDEDAGGADDVSV</sequence>
<organism evidence="3 4">
    <name type="scientific">Thiohalocapsa halophila</name>
    <dbReference type="NCBI Taxonomy" id="69359"/>
    <lineage>
        <taxon>Bacteria</taxon>
        <taxon>Pseudomonadati</taxon>
        <taxon>Pseudomonadota</taxon>
        <taxon>Gammaproteobacteria</taxon>
        <taxon>Chromatiales</taxon>
        <taxon>Chromatiaceae</taxon>
        <taxon>Thiohalocapsa</taxon>
    </lineage>
</organism>
<dbReference type="SUPFAM" id="SSF53756">
    <property type="entry name" value="UDP-Glycosyltransferase/glycogen phosphorylase"/>
    <property type="match status" value="1"/>
</dbReference>
<dbReference type="GO" id="GO:0016740">
    <property type="term" value="F:transferase activity"/>
    <property type="evidence" value="ECO:0007669"/>
    <property type="project" value="UniProtKB-KW"/>
</dbReference>
<dbReference type="Proteomes" id="UP000748752">
    <property type="component" value="Unassembled WGS sequence"/>
</dbReference>